<feature type="region of interest" description="Disordered" evidence="1">
    <location>
        <begin position="1"/>
        <end position="95"/>
    </location>
</feature>
<dbReference type="EMBL" id="WISB01000139">
    <property type="protein sequence ID" value="MQW72130.1"/>
    <property type="molecule type" value="Genomic_DNA"/>
</dbReference>
<protein>
    <submittedName>
        <fullName evidence="2">Uncharacterized protein</fullName>
    </submittedName>
</protein>
<comment type="caution">
    <text evidence="2">The sequence shown here is derived from an EMBL/GenBank/DDBJ whole genome shotgun (WGS) entry which is preliminary data.</text>
</comment>
<name>A0A6G1WQU3_9HYPH</name>
<dbReference type="AlphaFoldDB" id="A0A6G1WQU3"/>
<accession>A0A6G1WQU3</accession>
<reference evidence="2" key="1">
    <citation type="journal article" date="2013" name="Genome Biol.">
        <title>Comparative genomics of the core and accessory genomes of 48 Sinorhizobium strains comprising five genospecies.</title>
        <authorList>
            <person name="Sugawara M."/>
            <person name="Epstein B."/>
            <person name="Badgley B.D."/>
            <person name="Unno T."/>
            <person name="Xu L."/>
            <person name="Reese J."/>
            <person name="Gyaneshwar P."/>
            <person name="Denny R."/>
            <person name="Mudge J."/>
            <person name="Bharti A.K."/>
            <person name="Farmer A.D."/>
            <person name="May G.D."/>
            <person name="Woodward J.E."/>
            <person name="Medigue C."/>
            <person name="Vallenet D."/>
            <person name="Lajus A."/>
            <person name="Rouy Z."/>
            <person name="Martinez-Vaz B."/>
            <person name="Tiffin P."/>
            <person name="Young N.D."/>
            <person name="Sadowsky M.J."/>
        </authorList>
    </citation>
    <scope>NUCLEOTIDE SEQUENCE</scope>
    <source>
        <strain evidence="2">M1</strain>
    </source>
</reference>
<feature type="compositionally biased region" description="Basic and acidic residues" evidence="1">
    <location>
        <begin position="67"/>
        <end position="76"/>
    </location>
</feature>
<gene>
    <name evidence="2" type="ORF">GHJ91_24050</name>
</gene>
<organism evidence="2">
    <name type="scientific">Sinorhizobium medicae</name>
    <dbReference type="NCBI Taxonomy" id="110321"/>
    <lineage>
        <taxon>Bacteria</taxon>
        <taxon>Pseudomonadati</taxon>
        <taxon>Pseudomonadota</taxon>
        <taxon>Alphaproteobacteria</taxon>
        <taxon>Hyphomicrobiales</taxon>
        <taxon>Rhizobiaceae</taxon>
        <taxon>Sinorhizobium/Ensifer group</taxon>
        <taxon>Sinorhizobium</taxon>
    </lineage>
</organism>
<evidence type="ECO:0000256" key="1">
    <source>
        <dbReference type="SAM" id="MobiDB-lite"/>
    </source>
</evidence>
<evidence type="ECO:0000313" key="2">
    <source>
        <dbReference type="EMBL" id="MQW72130.1"/>
    </source>
</evidence>
<sequence>MSGVELAKARKDRVMSNPKDDDLTNQPMPSPTWKPTPKSMDMDPQPLPEQAAASGTDDADVPPARSGKSEKKEKPVEGAGADNPVHHTGRIPPGR</sequence>
<feature type="compositionally biased region" description="Basic and acidic residues" evidence="1">
    <location>
        <begin position="7"/>
        <end position="22"/>
    </location>
</feature>
<proteinExistence type="predicted"/>